<feature type="compositionally biased region" description="Polar residues" evidence="1">
    <location>
        <begin position="490"/>
        <end position="509"/>
    </location>
</feature>
<feature type="compositionally biased region" description="Polar residues" evidence="1">
    <location>
        <begin position="429"/>
        <end position="441"/>
    </location>
</feature>
<keyword evidence="3" id="KW-1185">Reference proteome</keyword>
<protein>
    <submittedName>
        <fullName evidence="2">DiNV CH01M ORF4-like protein</fullName>
    </submittedName>
</protein>
<dbReference type="Proteomes" id="UP000679071">
    <property type="component" value="Segment"/>
</dbReference>
<feature type="region of interest" description="Disordered" evidence="1">
    <location>
        <begin position="381"/>
        <end position="405"/>
    </location>
</feature>
<accession>A0A3G3E620</accession>
<name>A0A3G3E620_9VIRU</name>
<sequence length="509" mass="57635">MSSMANANNNTQTTQSIDELTHSRIVSMLQRSIPDLPRIITEISEQKNTTSDIELTNIVNDLIIQFRDICSRPMSNYKNNDNKLMILNAEIDYVKDLYIKQSGGLQASIDDLKTKYSNCSRLLDEATKSLYRTNKDLNNLQVIDDRNHHHKDTELQNEIVSLKNDAIKLKNVIAQLQTERTQMEITIGEMKTSLNANGETQIELKTKELQTKELTDLNTLLRIINPESNVTSIDVMLSQIGAYLNSTKSLNATIDKLTRDIMIVSQKHRDSNEKLSNCLQNEGNLLSQQSSLQEKLTELNDEKSLLQNNNTSTLKLYNDLKTLYIELTDRVTKIINDYRSIGKNDDPNSQTFLFNLLTVLYDKEVSFARPEDIIALNKANDNDNVLSDTDDANNNDDISDYEDPLYSEIPRTPGSNIENLHEITMLSTLPTPSQSERSSPELTVPLTPRPQTITPPSPSLTSLTTQRKRKIPRSDATDYLMGRNDDDTFDNTCGILNNSNKRAKSPDQT</sequence>
<reference evidence="3" key="1">
    <citation type="submission" date="2018-02" db="EMBL/GenBank/DDBJ databases">
        <title>A New Nudivirus from Drosophila melanogaster.</title>
        <authorList>
            <consortium name="DrosEU"/>
            <person name="Obbard D.J."/>
            <person name="Staubach F."/>
            <person name="Betancourt A."/>
        </authorList>
    </citation>
    <scope>NUCLEOTIDE SEQUENCE [LARGE SCALE GENOMIC DNA]</scope>
</reference>
<evidence type="ECO:0000313" key="2">
    <source>
        <dbReference type="EMBL" id="AYP97912.1"/>
    </source>
</evidence>
<dbReference type="GeneID" id="80535662"/>
<feature type="region of interest" description="Disordered" evidence="1">
    <location>
        <begin position="429"/>
        <end position="509"/>
    </location>
</feature>
<evidence type="ECO:0000313" key="3">
    <source>
        <dbReference type="Proteomes" id="UP000679071"/>
    </source>
</evidence>
<evidence type="ECO:0000256" key="1">
    <source>
        <dbReference type="SAM" id="MobiDB-lite"/>
    </source>
</evidence>
<organism evidence="2 3">
    <name type="scientific">Mauternbach virus</name>
    <dbReference type="NCBI Taxonomy" id="2486603"/>
    <lineage>
        <taxon>Viruses</taxon>
        <taxon>Viruses incertae sedis</taxon>
        <taxon>Naldaviricetes</taxon>
        <taxon>Lefavirales</taxon>
        <taxon>Nudiviridae</taxon>
        <taxon>Alphanudivirus</taxon>
        <taxon>Alphanudivirus quartudromelanogasteris</taxon>
    </lineage>
</organism>
<dbReference type="RefSeq" id="YP_010797684.1">
    <property type="nucleotide sequence ID" value="NC_076232.1"/>
</dbReference>
<proteinExistence type="predicted"/>
<feature type="compositionally biased region" description="Acidic residues" evidence="1">
    <location>
        <begin position="388"/>
        <end position="405"/>
    </location>
</feature>
<dbReference type="KEGG" id="vg:80535662"/>
<dbReference type="EMBL" id="MG969167">
    <property type="protein sequence ID" value="AYP97912.1"/>
    <property type="molecule type" value="Genomic_DNA"/>
</dbReference>